<dbReference type="Pfam" id="PF00005">
    <property type="entry name" value="ABC_tran"/>
    <property type="match status" value="1"/>
</dbReference>
<evidence type="ECO:0000259" key="8">
    <source>
        <dbReference type="PROSITE" id="PS50893"/>
    </source>
</evidence>
<evidence type="ECO:0000313" key="11">
    <source>
        <dbReference type="Proteomes" id="UP000323505"/>
    </source>
</evidence>
<reference evidence="10 11" key="1">
    <citation type="submission" date="2019-08" db="EMBL/GenBank/DDBJ databases">
        <title>Actinomadura sp. nov. CYP1-5 isolated from mountain soil.</title>
        <authorList>
            <person name="Songsumanus A."/>
            <person name="Kuncharoen N."/>
            <person name="Kudo T."/>
            <person name="Yuki M."/>
            <person name="Igarashi Y."/>
            <person name="Tanasupawat S."/>
        </authorList>
    </citation>
    <scope>NUCLEOTIDE SEQUENCE [LARGE SCALE GENOMIC DNA]</scope>
    <source>
        <strain evidence="10 11">CYP1-5</strain>
    </source>
</reference>
<feature type="transmembrane region" description="Helical" evidence="7">
    <location>
        <begin position="149"/>
        <end position="166"/>
    </location>
</feature>
<feature type="transmembrane region" description="Helical" evidence="7">
    <location>
        <begin position="259"/>
        <end position="278"/>
    </location>
</feature>
<proteinExistence type="predicted"/>
<accession>A0A5D3F8B0</accession>
<evidence type="ECO:0000313" key="10">
    <source>
        <dbReference type="EMBL" id="TYK44299.1"/>
    </source>
</evidence>
<dbReference type="PANTHER" id="PTHR24221">
    <property type="entry name" value="ATP-BINDING CASSETTE SUB-FAMILY B"/>
    <property type="match status" value="1"/>
</dbReference>
<dbReference type="Proteomes" id="UP000323505">
    <property type="component" value="Unassembled WGS sequence"/>
</dbReference>
<feature type="transmembrane region" description="Helical" evidence="7">
    <location>
        <begin position="68"/>
        <end position="90"/>
    </location>
</feature>
<dbReference type="PANTHER" id="PTHR24221:SF654">
    <property type="entry name" value="ATP-BINDING CASSETTE SUB-FAMILY B MEMBER 6"/>
    <property type="match status" value="1"/>
</dbReference>
<gene>
    <name evidence="10" type="ORF">FXF68_32955</name>
</gene>
<dbReference type="InterPro" id="IPR027417">
    <property type="entry name" value="P-loop_NTPase"/>
</dbReference>
<dbReference type="InterPro" id="IPR017871">
    <property type="entry name" value="ABC_transporter-like_CS"/>
</dbReference>
<evidence type="ECO:0000256" key="6">
    <source>
        <dbReference type="ARBA" id="ARBA00023136"/>
    </source>
</evidence>
<keyword evidence="2 7" id="KW-0812">Transmembrane</keyword>
<dbReference type="GO" id="GO:0034040">
    <property type="term" value="F:ATPase-coupled lipid transmembrane transporter activity"/>
    <property type="evidence" value="ECO:0007669"/>
    <property type="project" value="TreeGrafter"/>
</dbReference>
<keyword evidence="5 7" id="KW-1133">Transmembrane helix</keyword>
<dbReference type="SUPFAM" id="SSF90123">
    <property type="entry name" value="ABC transporter transmembrane region"/>
    <property type="match status" value="1"/>
</dbReference>
<dbReference type="PROSITE" id="PS00211">
    <property type="entry name" value="ABC_TRANSPORTER_1"/>
    <property type="match status" value="1"/>
</dbReference>
<evidence type="ECO:0000256" key="7">
    <source>
        <dbReference type="SAM" id="Phobius"/>
    </source>
</evidence>
<dbReference type="Gene3D" id="3.40.50.300">
    <property type="entry name" value="P-loop containing nucleotide triphosphate hydrolases"/>
    <property type="match status" value="1"/>
</dbReference>
<protein>
    <submittedName>
        <fullName evidence="10">ABC transporter ATP-binding protein</fullName>
    </submittedName>
</protein>
<dbReference type="InterPro" id="IPR039421">
    <property type="entry name" value="Type_1_exporter"/>
</dbReference>
<evidence type="ECO:0000259" key="9">
    <source>
        <dbReference type="PROSITE" id="PS50929"/>
    </source>
</evidence>
<evidence type="ECO:0000256" key="2">
    <source>
        <dbReference type="ARBA" id="ARBA00022692"/>
    </source>
</evidence>
<organism evidence="10 11">
    <name type="scientific">Actinomadura decatromicini</name>
    <dbReference type="NCBI Taxonomy" id="2604572"/>
    <lineage>
        <taxon>Bacteria</taxon>
        <taxon>Bacillati</taxon>
        <taxon>Actinomycetota</taxon>
        <taxon>Actinomycetes</taxon>
        <taxon>Streptosporangiales</taxon>
        <taxon>Thermomonosporaceae</taxon>
        <taxon>Actinomadura</taxon>
    </lineage>
</organism>
<evidence type="ECO:0000256" key="3">
    <source>
        <dbReference type="ARBA" id="ARBA00022741"/>
    </source>
</evidence>
<dbReference type="EMBL" id="VSRQ01000008">
    <property type="protein sequence ID" value="TYK44299.1"/>
    <property type="molecule type" value="Genomic_DNA"/>
</dbReference>
<dbReference type="GO" id="GO:0016887">
    <property type="term" value="F:ATP hydrolysis activity"/>
    <property type="evidence" value="ECO:0007669"/>
    <property type="project" value="InterPro"/>
</dbReference>
<dbReference type="InterPro" id="IPR036640">
    <property type="entry name" value="ABC1_TM_sf"/>
</dbReference>
<dbReference type="AlphaFoldDB" id="A0A5D3F8B0"/>
<feature type="transmembrane region" description="Helical" evidence="7">
    <location>
        <begin position="172"/>
        <end position="189"/>
    </location>
</feature>
<dbReference type="RefSeq" id="WP_148766246.1">
    <property type="nucleotide sequence ID" value="NZ_VSRQ01000008.1"/>
</dbReference>
<dbReference type="SMART" id="SM00382">
    <property type="entry name" value="AAA"/>
    <property type="match status" value="1"/>
</dbReference>
<keyword evidence="11" id="KW-1185">Reference proteome</keyword>
<dbReference type="PROSITE" id="PS50893">
    <property type="entry name" value="ABC_TRANSPORTER_2"/>
    <property type="match status" value="1"/>
</dbReference>
<dbReference type="PROSITE" id="PS50929">
    <property type="entry name" value="ABC_TM1F"/>
    <property type="match status" value="1"/>
</dbReference>
<dbReference type="GO" id="GO:0005524">
    <property type="term" value="F:ATP binding"/>
    <property type="evidence" value="ECO:0007669"/>
    <property type="project" value="UniProtKB-KW"/>
</dbReference>
<evidence type="ECO:0000256" key="5">
    <source>
        <dbReference type="ARBA" id="ARBA00022989"/>
    </source>
</evidence>
<comment type="subcellular location">
    <subcellularLocation>
        <location evidence="1">Cell membrane</location>
        <topology evidence="1">Multi-pass membrane protein</topology>
    </subcellularLocation>
</comment>
<feature type="domain" description="ABC transmembrane type-1" evidence="9">
    <location>
        <begin position="135"/>
        <end position="304"/>
    </location>
</feature>
<dbReference type="InterPro" id="IPR003439">
    <property type="entry name" value="ABC_transporter-like_ATP-bd"/>
</dbReference>
<keyword evidence="6 7" id="KW-0472">Membrane</keyword>
<keyword evidence="4 10" id="KW-0067">ATP-binding</keyword>
<dbReference type="GO" id="GO:0140359">
    <property type="term" value="F:ABC-type transporter activity"/>
    <property type="evidence" value="ECO:0007669"/>
    <property type="project" value="InterPro"/>
</dbReference>
<feature type="transmembrane region" description="Helical" evidence="7">
    <location>
        <begin position="31"/>
        <end position="56"/>
    </location>
</feature>
<keyword evidence="3" id="KW-0547">Nucleotide-binding</keyword>
<dbReference type="InterPro" id="IPR003593">
    <property type="entry name" value="AAA+_ATPase"/>
</dbReference>
<comment type="caution">
    <text evidence="10">The sequence shown here is derived from an EMBL/GenBank/DDBJ whole genome shotgun (WGS) entry which is preliminary data.</text>
</comment>
<dbReference type="GO" id="GO:0005886">
    <property type="term" value="C:plasma membrane"/>
    <property type="evidence" value="ECO:0007669"/>
    <property type="project" value="UniProtKB-SubCell"/>
</dbReference>
<feature type="domain" description="ABC transporter" evidence="8">
    <location>
        <begin position="349"/>
        <end position="581"/>
    </location>
</feature>
<name>A0A5D3F8B0_9ACTN</name>
<dbReference type="InterPro" id="IPR011527">
    <property type="entry name" value="ABC1_TM_dom"/>
</dbReference>
<dbReference type="Gene3D" id="1.20.1560.10">
    <property type="entry name" value="ABC transporter type 1, transmembrane domain"/>
    <property type="match status" value="1"/>
</dbReference>
<feature type="transmembrane region" description="Helical" evidence="7">
    <location>
        <begin position="290"/>
        <end position="321"/>
    </location>
</feature>
<evidence type="ECO:0000256" key="4">
    <source>
        <dbReference type="ARBA" id="ARBA00022840"/>
    </source>
</evidence>
<dbReference type="SUPFAM" id="SSF52540">
    <property type="entry name" value="P-loop containing nucleoside triphosphate hydrolases"/>
    <property type="match status" value="1"/>
</dbReference>
<evidence type="ECO:0000256" key="1">
    <source>
        <dbReference type="ARBA" id="ARBA00004651"/>
    </source>
</evidence>
<sequence length="590" mass="61306">MTGRADGSQRAVIRAGWRQLAARARPYRRELLAVAGLSVLLAAPTAVSGRLIAHALDDGFLIRRPATGLFWLGVLAEVGLVSAVLGAALFRPLTRFVDPFRDRLIDEAVTAGLDRALDRDAPAPGGDTLQATEWVETIRQLLASVLRNLHMTVSVAVGALLGLAALEPVAAAIVAPCLLASLAANWALLRRAVERQRRNIDVEEALADEVAAVFRARRDVIACAAEDAVSRDLARDIGAARDAHVAAARIGVLRSLTTGLGAEASLLLLLALAPWLIATGRLSGGEIVGAAFYVALSLGPALSFLVLGGTGWFVGLLGLLGRLDEALPHVRAAAGPEPSAPPLGPRPALAADDLAFAYSASADPVLDGVSVRIPFGAHVAVVGPSGSGKSTLASLLCGLRAPDRGRVSVAGRDLADLPPALRHRTVSLIPQEAYVFAGTLRENLGYLVPGASNAVLLEAADAFGLRPVLDRLGGLDAALPPGGAGLSAGERQLVALARTYLAGAPIAVLDEAACHLDPAAERAAEAVFARRGGTLIVIAHRIGSAVRADRVLLVDGGRIAEGTHDELLRTSPRYRELAGHWKEHHAEAPA</sequence>